<dbReference type="Gene3D" id="3.30.420.140">
    <property type="entry name" value="YqgF/RNase H-like domain"/>
    <property type="match status" value="1"/>
</dbReference>
<dbReference type="GO" id="GO:0003677">
    <property type="term" value="F:DNA binding"/>
    <property type="evidence" value="ECO:0007669"/>
    <property type="project" value="InterPro"/>
</dbReference>
<reference evidence="5 6" key="1">
    <citation type="submission" date="2013-05" db="EMBL/GenBank/DDBJ databases">
        <title>Genome assembly of Chondromyces apiculatus DSM 436.</title>
        <authorList>
            <person name="Sharma G."/>
            <person name="Khatri I."/>
            <person name="Kaur C."/>
            <person name="Mayilraj S."/>
            <person name="Subramanian S."/>
        </authorList>
    </citation>
    <scope>NUCLEOTIDE SEQUENCE [LARGE SCALE GENOMIC DNA]</scope>
    <source>
        <strain evidence="5 6">DSM 436</strain>
    </source>
</reference>
<dbReference type="GO" id="GO:0005737">
    <property type="term" value="C:cytoplasm"/>
    <property type="evidence" value="ECO:0007669"/>
    <property type="project" value="UniProtKB-ARBA"/>
</dbReference>
<dbReference type="Pfam" id="PF00575">
    <property type="entry name" value="S1"/>
    <property type="match status" value="1"/>
</dbReference>
<dbReference type="Pfam" id="PF09371">
    <property type="entry name" value="Tex_N"/>
    <property type="match status" value="1"/>
</dbReference>
<dbReference type="SUPFAM" id="SSF53098">
    <property type="entry name" value="Ribonuclease H-like"/>
    <property type="match status" value="1"/>
</dbReference>
<dbReference type="CDD" id="cd05685">
    <property type="entry name" value="S1_Tex"/>
    <property type="match status" value="1"/>
</dbReference>
<dbReference type="Proteomes" id="UP000019678">
    <property type="component" value="Unassembled WGS sequence"/>
</dbReference>
<dbReference type="GO" id="GO:0006281">
    <property type="term" value="P:DNA repair"/>
    <property type="evidence" value="ECO:0007669"/>
    <property type="project" value="UniProtKB-KW"/>
</dbReference>
<dbReference type="PANTHER" id="PTHR10724">
    <property type="entry name" value="30S RIBOSOMAL PROTEIN S1"/>
    <property type="match status" value="1"/>
</dbReference>
<dbReference type="PANTHER" id="PTHR10724:SF10">
    <property type="entry name" value="S1 RNA-BINDING DOMAIN-CONTAINING PROTEIN 1"/>
    <property type="match status" value="1"/>
</dbReference>
<dbReference type="InterPro" id="IPR010994">
    <property type="entry name" value="RuvA_2-like"/>
</dbReference>
<dbReference type="Gene3D" id="1.10.3500.10">
    <property type="entry name" value="Tex N-terminal region-like"/>
    <property type="match status" value="1"/>
</dbReference>
<dbReference type="InterPro" id="IPR012340">
    <property type="entry name" value="NA-bd_OB-fold"/>
</dbReference>
<dbReference type="Pfam" id="PF22706">
    <property type="entry name" value="Tex_central_region"/>
    <property type="match status" value="1"/>
</dbReference>
<dbReference type="Gene3D" id="1.10.10.650">
    <property type="entry name" value="RuvA domain 2-like"/>
    <property type="match status" value="1"/>
</dbReference>
<dbReference type="Pfam" id="PF16921">
    <property type="entry name" value="Tex_YqgF"/>
    <property type="match status" value="1"/>
</dbReference>
<evidence type="ECO:0000259" key="4">
    <source>
        <dbReference type="PROSITE" id="PS50126"/>
    </source>
</evidence>
<dbReference type="PROSITE" id="PS50126">
    <property type="entry name" value="S1"/>
    <property type="match status" value="1"/>
</dbReference>
<evidence type="ECO:0000313" key="6">
    <source>
        <dbReference type="Proteomes" id="UP000019678"/>
    </source>
</evidence>
<keyword evidence="2" id="KW-0234">DNA repair</keyword>
<dbReference type="eggNOG" id="COG2183">
    <property type="taxonomic scope" value="Bacteria"/>
</dbReference>
<gene>
    <name evidence="5" type="ORF">CAP_5284</name>
</gene>
<name>A0A017T370_9BACT</name>
<dbReference type="InterPro" id="IPR018974">
    <property type="entry name" value="Tex-like_N"/>
</dbReference>
<dbReference type="FunFam" id="3.30.420.140:FF:000001">
    <property type="entry name" value="RNA-binding transcriptional accessory protein"/>
    <property type="match status" value="1"/>
</dbReference>
<proteinExistence type="predicted"/>
<dbReference type="Pfam" id="PF17674">
    <property type="entry name" value="HHH_9"/>
    <property type="match status" value="1"/>
</dbReference>
<evidence type="ECO:0000256" key="3">
    <source>
        <dbReference type="SAM" id="MobiDB-lite"/>
    </source>
</evidence>
<feature type="compositionally biased region" description="Low complexity" evidence="3">
    <location>
        <begin position="740"/>
        <end position="758"/>
    </location>
</feature>
<keyword evidence="6" id="KW-1185">Reference proteome</keyword>
<dbReference type="InterPro" id="IPR023319">
    <property type="entry name" value="Tex-like_HTH_dom_sf"/>
</dbReference>
<feature type="region of interest" description="Disordered" evidence="3">
    <location>
        <begin position="728"/>
        <end position="808"/>
    </location>
</feature>
<comment type="caution">
    <text evidence="5">The sequence shown here is derived from an EMBL/GenBank/DDBJ whole genome shotgun (WGS) entry which is preliminary data.</text>
</comment>
<dbReference type="SMART" id="SM00316">
    <property type="entry name" value="S1"/>
    <property type="match status" value="1"/>
</dbReference>
<dbReference type="Pfam" id="PF12836">
    <property type="entry name" value="HHH_3"/>
    <property type="match status" value="1"/>
</dbReference>
<dbReference type="STRING" id="1192034.CAP_5284"/>
<dbReference type="SMART" id="SM00732">
    <property type="entry name" value="YqgFc"/>
    <property type="match status" value="1"/>
</dbReference>
<dbReference type="InterPro" id="IPR003029">
    <property type="entry name" value="S1_domain"/>
</dbReference>
<dbReference type="InterPro" id="IPR023323">
    <property type="entry name" value="Tex-like_dom_sf"/>
</dbReference>
<dbReference type="InterPro" id="IPR032639">
    <property type="entry name" value="Tex_YqgF"/>
</dbReference>
<dbReference type="FunFam" id="2.40.50.140:FF:000051">
    <property type="entry name" value="RNA-binding transcriptional accessory protein"/>
    <property type="match status" value="1"/>
</dbReference>
<dbReference type="InterPro" id="IPR003583">
    <property type="entry name" value="Hlx-hairpin-Hlx_DNA-bd_motif"/>
</dbReference>
<organism evidence="5 6">
    <name type="scientific">Chondromyces apiculatus DSM 436</name>
    <dbReference type="NCBI Taxonomy" id="1192034"/>
    <lineage>
        <taxon>Bacteria</taxon>
        <taxon>Pseudomonadati</taxon>
        <taxon>Myxococcota</taxon>
        <taxon>Polyangia</taxon>
        <taxon>Polyangiales</taxon>
        <taxon>Polyangiaceae</taxon>
        <taxon>Chondromyces</taxon>
    </lineage>
</organism>
<dbReference type="InterPro" id="IPR044146">
    <property type="entry name" value="S1_Tex"/>
</dbReference>
<feature type="compositionally biased region" description="Gly residues" evidence="3">
    <location>
        <begin position="764"/>
        <end position="794"/>
    </location>
</feature>
<dbReference type="GO" id="GO:0003735">
    <property type="term" value="F:structural constituent of ribosome"/>
    <property type="evidence" value="ECO:0007669"/>
    <property type="project" value="TreeGrafter"/>
</dbReference>
<dbReference type="AlphaFoldDB" id="A0A017T370"/>
<dbReference type="InterPro" id="IPR037027">
    <property type="entry name" value="YqgF/RNaseH-like_dom_sf"/>
</dbReference>
<dbReference type="Gene3D" id="2.40.50.140">
    <property type="entry name" value="Nucleic acid-binding proteins"/>
    <property type="match status" value="1"/>
</dbReference>
<dbReference type="Gene3D" id="1.10.150.310">
    <property type="entry name" value="Tex RuvX-like domain-like"/>
    <property type="match status" value="1"/>
</dbReference>
<evidence type="ECO:0000256" key="2">
    <source>
        <dbReference type="ARBA" id="ARBA00023204"/>
    </source>
</evidence>
<dbReference type="SMART" id="SM00278">
    <property type="entry name" value="HhH1"/>
    <property type="match status" value="2"/>
</dbReference>
<dbReference type="SUPFAM" id="SSF158832">
    <property type="entry name" value="Tex N-terminal region-like"/>
    <property type="match status" value="1"/>
</dbReference>
<evidence type="ECO:0000313" key="5">
    <source>
        <dbReference type="EMBL" id="EYF03673.1"/>
    </source>
</evidence>
<keyword evidence="1" id="KW-0227">DNA damage</keyword>
<dbReference type="SUPFAM" id="SSF50249">
    <property type="entry name" value="Nucleic acid-binding proteins"/>
    <property type="match status" value="1"/>
</dbReference>
<dbReference type="InterPro" id="IPR041692">
    <property type="entry name" value="HHH_9"/>
</dbReference>
<feature type="domain" description="S1 motif" evidence="4">
    <location>
        <begin position="658"/>
        <end position="727"/>
    </location>
</feature>
<protein>
    <submittedName>
        <fullName evidence="5">Transcription accessory protein (S1 RNA-binding domain)</fullName>
    </submittedName>
</protein>
<dbReference type="InterPro" id="IPR055179">
    <property type="entry name" value="Tex-like_central_region"/>
</dbReference>
<dbReference type="GO" id="GO:0003729">
    <property type="term" value="F:mRNA binding"/>
    <property type="evidence" value="ECO:0007669"/>
    <property type="project" value="UniProtKB-ARBA"/>
</dbReference>
<evidence type="ECO:0000256" key="1">
    <source>
        <dbReference type="ARBA" id="ARBA00022763"/>
    </source>
</evidence>
<dbReference type="EMBL" id="ASRX01000043">
    <property type="protein sequence ID" value="EYF03673.1"/>
    <property type="molecule type" value="Genomic_DNA"/>
</dbReference>
<dbReference type="FunFam" id="1.10.10.650:FF:000001">
    <property type="entry name" value="S1 RNA-binding domain 1"/>
    <property type="match status" value="1"/>
</dbReference>
<dbReference type="GO" id="GO:0006412">
    <property type="term" value="P:translation"/>
    <property type="evidence" value="ECO:0007669"/>
    <property type="project" value="TreeGrafter"/>
</dbReference>
<dbReference type="SUPFAM" id="SSF47781">
    <property type="entry name" value="RuvA domain 2-like"/>
    <property type="match status" value="2"/>
</dbReference>
<dbReference type="InterPro" id="IPR006641">
    <property type="entry name" value="YqgF/RNaseH-like_dom"/>
</dbReference>
<sequence length="808" mass="87188">MWPRMSDSPATVPTSTYDPVPALAEELSLPRSGVAAVVRMLAEGATVPFISRYRKEATGGLDEVQIRAIEERRAYLIELEERRGAVLAEIQKQGKLTPELEKKIRACMAKAELEDLYLPYKPKRRTRAIIAKERGLEPLADRIWSQALEGSPEAEAQAFVSTEKEVPDTIAALLGARDICAERIAEHADVRRVYREAFTSEGVIKVQKSDEHAQKTTKFDMYASFEEPVASIPSHRFLAIRRGETEGVLRATLDIDTERHTPALHAAIGVKPASPWAGELTRAAQDAVRRLLVPAVQSDVRVDLKMAADRAAVDVFAQNLRELLLAAPFGTKTVIGIDPGQRTGCKCAVVDETGKILEHTTFYLVQGADATERAKNDLKRLVTKFNPSAIAVGNGTHGRETEDFVRDVLAAVGVKELFCVPVSEAGASVYSASEVAREEFPDLDVTVRGAISIARRLQDPLAELVKVDPKSIGVGQYQHDVYQGLLARKLDEVVESCVNLVGVELNTASAPLLARVAGIGPSLAKKIVAHRNVAGAFKGRRALLDVPGIGPKTFEQAAGFLRVRGGEHPLDGSAVHPERYTLVERIAKDLGVPVTSLVGNADAIARIDPKRYLGADVGEFTMNDILGELKKPGRDPRASFEPPRFRDDVRTMEDLQPGMELEGVVTNVTAFGAFVDIGVHQDGLVHVSQLADRFVKDPADVVKVGEKIKVRVLEIDLARKRISLTAKSGVPATQGGRPGQAGAFGNKGQAQGQGQGQPRDGRRPGQGGGGGQRPGPNQGQGQGQGQGQNKGGNAAGFRNNPFADLLRK</sequence>
<dbReference type="InterPro" id="IPR012337">
    <property type="entry name" value="RNaseH-like_sf"/>
</dbReference>
<dbReference type="InterPro" id="IPR050437">
    <property type="entry name" value="Ribos_protein_bS1-like"/>
</dbReference>
<accession>A0A017T370</accession>